<dbReference type="PANTHER" id="PTHR13069">
    <property type="entry name" value="ALKYLATED DNA REPAIR PROTEIN ALKB HOMOLOG 8"/>
    <property type="match status" value="1"/>
</dbReference>
<dbReference type="HOGENOM" id="CLU_029501_2_0_1"/>
<organism evidence="4 5">
    <name type="scientific">Mitosporidium daphniae</name>
    <dbReference type="NCBI Taxonomy" id="1485682"/>
    <lineage>
        <taxon>Eukaryota</taxon>
        <taxon>Fungi</taxon>
        <taxon>Fungi incertae sedis</taxon>
        <taxon>Microsporidia</taxon>
        <taxon>Mitosporidium</taxon>
    </lineage>
</organism>
<evidence type="ECO:0000313" key="4">
    <source>
        <dbReference type="EMBL" id="KGG51504.1"/>
    </source>
</evidence>
<name>A0A098VRR2_9MICR</name>
<dbReference type="GO" id="GO:0005634">
    <property type="term" value="C:nucleus"/>
    <property type="evidence" value="ECO:0007669"/>
    <property type="project" value="TreeGrafter"/>
</dbReference>
<dbReference type="CDD" id="cd02440">
    <property type="entry name" value="AdoMet_MTases"/>
    <property type="match status" value="1"/>
</dbReference>
<sequence length="240" mass="26941">MDHTGCLAFEQVHVHDVYDQIAEHFSATRYKQWPQVLKYLQSLPFGSIGIDLGCGNGKNIYVTKNSFTIGTDRCVSLLRHAQAGSRTVSGDLVCACMLSTILRQCSMDFALSIATIHHLASRERRLEALSEISRVLRTGGTALVFVWAFDNQDATKSSVLAIMLIIEICDHRRNRNNDQLEYSDGGCASEVCKPAYCRYYHLFKEGELEQLIACIPSLVIRLTGRDAGNWFAIIEKVEFK</sequence>
<gene>
    <name evidence="4" type="ORF">DI09_33p210</name>
</gene>
<dbReference type="VEuPathDB" id="MicrosporidiaDB:DI09_33p210"/>
<dbReference type="GO" id="GO:0030488">
    <property type="term" value="P:tRNA methylation"/>
    <property type="evidence" value="ECO:0007669"/>
    <property type="project" value="TreeGrafter"/>
</dbReference>
<dbReference type="GO" id="GO:0106335">
    <property type="term" value="F:tRNA (5-carboxymethyluridine(34)-5-O)-methyltransferase activity"/>
    <property type="evidence" value="ECO:0007669"/>
    <property type="project" value="TreeGrafter"/>
</dbReference>
<evidence type="ECO:0000313" key="5">
    <source>
        <dbReference type="Proteomes" id="UP000029725"/>
    </source>
</evidence>
<keyword evidence="1" id="KW-0489">Methyltransferase</keyword>
<evidence type="ECO:0000256" key="1">
    <source>
        <dbReference type="ARBA" id="ARBA00022603"/>
    </source>
</evidence>
<dbReference type="GO" id="GO:0008757">
    <property type="term" value="F:S-adenosylmethionine-dependent methyltransferase activity"/>
    <property type="evidence" value="ECO:0007669"/>
    <property type="project" value="InterPro"/>
</dbReference>
<accession>A0A098VRR2</accession>
<feature type="domain" description="Methyltransferase type 11" evidence="3">
    <location>
        <begin position="51"/>
        <end position="143"/>
    </location>
</feature>
<dbReference type="Pfam" id="PF08241">
    <property type="entry name" value="Methyltransf_11"/>
    <property type="match status" value="1"/>
</dbReference>
<comment type="caution">
    <text evidence="4">The sequence shown here is derived from an EMBL/GenBank/DDBJ whole genome shotgun (WGS) entry which is preliminary data.</text>
</comment>
<dbReference type="GeneID" id="25259621"/>
<dbReference type="InterPro" id="IPR051422">
    <property type="entry name" value="AlkB_tRNA_MeTrf/Diox"/>
</dbReference>
<dbReference type="SUPFAM" id="SSF53335">
    <property type="entry name" value="S-adenosyl-L-methionine-dependent methyltransferases"/>
    <property type="match status" value="1"/>
</dbReference>
<dbReference type="GO" id="GO:0005737">
    <property type="term" value="C:cytoplasm"/>
    <property type="evidence" value="ECO:0007669"/>
    <property type="project" value="TreeGrafter"/>
</dbReference>
<dbReference type="Proteomes" id="UP000029725">
    <property type="component" value="Unassembled WGS sequence"/>
</dbReference>
<dbReference type="AlphaFoldDB" id="A0A098VRR2"/>
<dbReference type="GO" id="GO:0000049">
    <property type="term" value="F:tRNA binding"/>
    <property type="evidence" value="ECO:0007669"/>
    <property type="project" value="TreeGrafter"/>
</dbReference>
<dbReference type="Gene3D" id="3.40.50.150">
    <property type="entry name" value="Vaccinia Virus protein VP39"/>
    <property type="match status" value="1"/>
</dbReference>
<dbReference type="RefSeq" id="XP_013237931.1">
    <property type="nucleotide sequence ID" value="XM_013382477.1"/>
</dbReference>
<protein>
    <recommendedName>
        <fullName evidence="3">Methyltransferase type 11 domain-containing protein</fullName>
    </recommendedName>
</protein>
<dbReference type="EMBL" id="JMKJ01000266">
    <property type="protein sequence ID" value="KGG51504.1"/>
    <property type="molecule type" value="Genomic_DNA"/>
</dbReference>
<dbReference type="PANTHER" id="PTHR13069:SF21">
    <property type="entry name" value="ALKYLATED DNA REPAIR PROTEIN ALKB HOMOLOG 8"/>
    <property type="match status" value="1"/>
</dbReference>
<proteinExistence type="predicted"/>
<dbReference type="InterPro" id="IPR029063">
    <property type="entry name" value="SAM-dependent_MTases_sf"/>
</dbReference>
<dbReference type="OrthoDB" id="271595at2759"/>
<reference evidence="4 5" key="1">
    <citation type="submission" date="2014-04" db="EMBL/GenBank/DDBJ databases">
        <title>A new species of microsporidia sheds light on the evolution of extreme parasitism.</title>
        <authorList>
            <person name="Haag K.L."/>
            <person name="James T.Y."/>
            <person name="Larsson R."/>
            <person name="Schaer T.M."/>
            <person name="Refardt D."/>
            <person name="Pombert J.-F."/>
            <person name="Ebert D."/>
        </authorList>
    </citation>
    <scope>NUCLEOTIDE SEQUENCE [LARGE SCALE GENOMIC DNA]</scope>
    <source>
        <strain evidence="4 5">UGP3</strain>
        <tissue evidence="4">Spores</tissue>
    </source>
</reference>
<keyword evidence="5" id="KW-1185">Reference proteome</keyword>
<keyword evidence="2" id="KW-0808">Transferase</keyword>
<dbReference type="GO" id="GO:0002098">
    <property type="term" value="P:tRNA wobble uridine modification"/>
    <property type="evidence" value="ECO:0007669"/>
    <property type="project" value="TreeGrafter"/>
</dbReference>
<evidence type="ECO:0000256" key="2">
    <source>
        <dbReference type="ARBA" id="ARBA00022679"/>
    </source>
</evidence>
<dbReference type="InterPro" id="IPR013216">
    <property type="entry name" value="Methyltransf_11"/>
</dbReference>
<evidence type="ECO:0000259" key="3">
    <source>
        <dbReference type="Pfam" id="PF08241"/>
    </source>
</evidence>